<accession>A0AAV4PLP2</accession>
<evidence type="ECO:0000313" key="1">
    <source>
        <dbReference type="EMBL" id="GIX97870.1"/>
    </source>
</evidence>
<sequence length="94" mass="10710">MDLHLIISNSHFFYNKYSTETHVNLRVPFIGDKVFIETTTVTQRIGTYPQTARKGKKDKLERYCESTAKGDIPVENVKIVFISAKFATDLQLAA</sequence>
<keyword evidence="2" id="KW-1185">Reference proteome</keyword>
<protein>
    <submittedName>
        <fullName evidence="1">Uncharacterized protein</fullName>
    </submittedName>
</protein>
<dbReference type="Proteomes" id="UP001054945">
    <property type="component" value="Unassembled WGS sequence"/>
</dbReference>
<dbReference type="AlphaFoldDB" id="A0AAV4PLP2"/>
<name>A0AAV4PLP2_CAEEX</name>
<comment type="caution">
    <text evidence="1">The sequence shown here is derived from an EMBL/GenBank/DDBJ whole genome shotgun (WGS) entry which is preliminary data.</text>
</comment>
<gene>
    <name evidence="1" type="ORF">CEXT_398781</name>
</gene>
<dbReference type="EMBL" id="BPLR01004832">
    <property type="protein sequence ID" value="GIX97870.1"/>
    <property type="molecule type" value="Genomic_DNA"/>
</dbReference>
<proteinExistence type="predicted"/>
<organism evidence="1 2">
    <name type="scientific">Caerostris extrusa</name>
    <name type="common">Bark spider</name>
    <name type="synonym">Caerostris bankana</name>
    <dbReference type="NCBI Taxonomy" id="172846"/>
    <lineage>
        <taxon>Eukaryota</taxon>
        <taxon>Metazoa</taxon>
        <taxon>Ecdysozoa</taxon>
        <taxon>Arthropoda</taxon>
        <taxon>Chelicerata</taxon>
        <taxon>Arachnida</taxon>
        <taxon>Araneae</taxon>
        <taxon>Araneomorphae</taxon>
        <taxon>Entelegynae</taxon>
        <taxon>Araneoidea</taxon>
        <taxon>Araneidae</taxon>
        <taxon>Caerostris</taxon>
    </lineage>
</organism>
<reference evidence="1 2" key="1">
    <citation type="submission" date="2021-06" db="EMBL/GenBank/DDBJ databases">
        <title>Caerostris extrusa draft genome.</title>
        <authorList>
            <person name="Kono N."/>
            <person name="Arakawa K."/>
        </authorList>
    </citation>
    <scope>NUCLEOTIDE SEQUENCE [LARGE SCALE GENOMIC DNA]</scope>
</reference>
<evidence type="ECO:0000313" key="2">
    <source>
        <dbReference type="Proteomes" id="UP001054945"/>
    </source>
</evidence>